<dbReference type="Proteomes" id="UP000566819">
    <property type="component" value="Unassembled WGS sequence"/>
</dbReference>
<evidence type="ECO:0000256" key="1">
    <source>
        <dbReference type="SAM" id="MobiDB-lite"/>
    </source>
</evidence>
<evidence type="ECO:0000259" key="3">
    <source>
        <dbReference type="Pfam" id="PF06985"/>
    </source>
</evidence>
<proteinExistence type="predicted"/>
<dbReference type="EMBL" id="JAAMPI010000415">
    <property type="protein sequence ID" value="KAF4631737.1"/>
    <property type="molecule type" value="Genomic_DNA"/>
</dbReference>
<evidence type="ECO:0000256" key="2">
    <source>
        <dbReference type="SAM" id="Phobius"/>
    </source>
</evidence>
<dbReference type="Pfam" id="PF26639">
    <property type="entry name" value="Het-6_barrel"/>
    <property type="match status" value="1"/>
</dbReference>
<sequence>MTGDIAQLKWSTAFTVAVVALSIWICYVALFSRSPKKRESSSQPPTTPLRPPPVPPLRHIDKILSCDILERDPEPIVERDPDWNFVYEPLPENGAIRVLEVLPAKRNDPLTVSFRTIATDKLSQYEAISYCWENQMPTERIICEGKTLKVTRNLSEALKHFRYEDKPRFLWADAACIDQRNTRERTNQVNQMGQIYKNASQVLIWLGQEDEASHGAFRLLHKIWQAYPGPLDWDVMNTGQQDYNFHLEKAAGLESTEWRCLEQLFSRHWFTRSWVFQEIGLACRALVACGELEIDFELLFHVSMILSFQEIGRLQKAPIDMSKGFLAALLRMPWQTKHDQNFLSLLQSTRHLQASDPRDKVFAILSHPAAKFLSSEGTAILPDYSKRTVDIYKAAAVKILRSPSGLALLSVAGTDMDDGRFENLPSWVPNWYTQRHLSTLGGEGSEFSASVGADPEISLSIRQTSLLARGVLFQQCSYIPANPQLIEESFMLLESLSQIEEVSPKDHLVRRPWDKISTRKDYSATYHDGHSSLRAYGLTLAVGGRTVYDHKADDQVYVDFLQYWHPICDPKRRAAVERRIKNLTGKPGNPRRFYETMTRVCAGRTFFLTQKGYYGLGPWGMREGDMVCVLFGAAVPFIIRPQDGPWKLVGEAYVHGIMDGEAIKMWQRNELKDKTFQIG</sequence>
<feature type="transmembrane region" description="Helical" evidence="2">
    <location>
        <begin position="12"/>
        <end position="31"/>
    </location>
</feature>
<feature type="region of interest" description="Disordered" evidence="1">
    <location>
        <begin position="36"/>
        <end position="56"/>
    </location>
</feature>
<evidence type="ECO:0000313" key="4">
    <source>
        <dbReference type="EMBL" id="KAF4631737.1"/>
    </source>
</evidence>
<dbReference type="AlphaFoldDB" id="A0A8H4W2X1"/>
<keyword evidence="2" id="KW-0812">Transmembrane</keyword>
<feature type="domain" description="Heterokaryon incompatibility" evidence="3">
    <location>
        <begin position="125"/>
        <end position="278"/>
    </location>
</feature>
<dbReference type="OrthoDB" id="2288928at2759"/>
<reference evidence="4 5" key="1">
    <citation type="submission" date="2020-03" db="EMBL/GenBank/DDBJ databases">
        <title>Draft Genome Sequence of Cudoniella acicularis.</title>
        <authorList>
            <person name="Buettner E."/>
            <person name="Kellner H."/>
        </authorList>
    </citation>
    <scope>NUCLEOTIDE SEQUENCE [LARGE SCALE GENOMIC DNA]</scope>
    <source>
        <strain evidence="4 5">DSM 108380</strain>
    </source>
</reference>
<protein>
    <recommendedName>
        <fullName evidence="3">Heterokaryon incompatibility domain-containing protein</fullName>
    </recommendedName>
</protein>
<dbReference type="InterPro" id="IPR052895">
    <property type="entry name" value="HetReg/Transcr_Mod"/>
</dbReference>
<dbReference type="InterPro" id="IPR010730">
    <property type="entry name" value="HET"/>
</dbReference>
<organism evidence="4 5">
    <name type="scientific">Cudoniella acicularis</name>
    <dbReference type="NCBI Taxonomy" id="354080"/>
    <lineage>
        <taxon>Eukaryota</taxon>
        <taxon>Fungi</taxon>
        <taxon>Dikarya</taxon>
        <taxon>Ascomycota</taxon>
        <taxon>Pezizomycotina</taxon>
        <taxon>Leotiomycetes</taxon>
        <taxon>Helotiales</taxon>
        <taxon>Tricladiaceae</taxon>
        <taxon>Cudoniella</taxon>
    </lineage>
</organism>
<dbReference type="PANTHER" id="PTHR24148">
    <property type="entry name" value="ANKYRIN REPEAT DOMAIN-CONTAINING PROTEIN 39 HOMOLOG-RELATED"/>
    <property type="match status" value="1"/>
</dbReference>
<keyword evidence="2" id="KW-0472">Membrane</keyword>
<keyword evidence="5" id="KW-1185">Reference proteome</keyword>
<comment type="caution">
    <text evidence="4">The sequence shown here is derived from an EMBL/GenBank/DDBJ whole genome shotgun (WGS) entry which is preliminary data.</text>
</comment>
<dbReference type="PANTHER" id="PTHR24148:SF64">
    <property type="entry name" value="HETEROKARYON INCOMPATIBILITY DOMAIN-CONTAINING PROTEIN"/>
    <property type="match status" value="1"/>
</dbReference>
<accession>A0A8H4W2X1</accession>
<feature type="compositionally biased region" description="Pro residues" evidence="1">
    <location>
        <begin position="45"/>
        <end position="56"/>
    </location>
</feature>
<keyword evidence="2" id="KW-1133">Transmembrane helix</keyword>
<name>A0A8H4W2X1_9HELO</name>
<dbReference type="Pfam" id="PF06985">
    <property type="entry name" value="HET"/>
    <property type="match status" value="1"/>
</dbReference>
<evidence type="ECO:0000313" key="5">
    <source>
        <dbReference type="Proteomes" id="UP000566819"/>
    </source>
</evidence>
<gene>
    <name evidence="4" type="ORF">G7Y89_g6397</name>
</gene>